<dbReference type="InterPro" id="IPR049514">
    <property type="entry name" value="Fic-like_C"/>
</dbReference>
<protein>
    <submittedName>
        <fullName evidence="2">Fic family protein</fullName>
    </submittedName>
</protein>
<dbReference type="PROSITE" id="PS51459">
    <property type="entry name" value="FIDO"/>
    <property type="match status" value="1"/>
</dbReference>
<evidence type="ECO:0000313" key="3">
    <source>
        <dbReference type="Proteomes" id="UP001320168"/>
    </source>
</evidence>
<dbReference type="EMBL" id="JABFTX010000001">
    <property type="protein sequence ID" value="MCE8002357.1"/>
    <property type="molecule type" value="Genomic_DNA"/>
</dbReference>
<reference evidence="2 3" key="1">
    <citation type="journal article" date="2021" name="Front. Microbiol.">
        <title>Aerobic Denitrification and Heterotrophic Sulfur Oxidation in the Genus Halomonas Revealed by Six Novel Species Characterizations and Genome-Based Analysis.</title>
        <authorList>
            <person name="Wang L."/>
            <person name="Shao Z."/>
        </authorList>
    </citation>
    <scope>NUCLEOTIDE SEQUENCE [LARGE SCALE GENOMIC DNA]</scope>
    <source>
        <strain evidence="2 3">MCCC 1A11081</strain>
    </source>
</reference>
<evidence type="ECO:0000259" key="1">
    <source>
        <dbReference type="PROSITE" id="PS51459"/>
    </source>
</evidence>
<dbReference type="InterPro" id="IPR003812">
    <property type="entry name" value="Fido"/>
</dbReference>
<dbReference type="InterPro" id="IPR040198">
    <property type="entry name" value="Fido_containing"/>
</dbReference>
<dbReference type="Proteomes" id="UP001320168">
    <property type="component" value="Unassembled WGS sequence"/>
</dbReference>
<organism evidence="2 3">
    <name type="scientific">Billgrantia ethanolica</name>
    <dbReference type="NCBI Taxonomy" id="2733486"/>
    <lineage>
        <taxon>Bacteria</taxon>
        <taxon>Pseudomonadati</taxon>
        <taxon>Pseudomonadota</taxon>
        <taxon>Gammaproteobacteria</taxon>
        <taxon>Oceanospirillales</taxon>
        <taxon>Halomonadaceae</taxon>
        <taxon>Billgrantia</taxon>
    </lineage>
</organism>
<keyword evidence="3" id="KW-1185">Reference proteome</keyword>
<dbReference type="Pfam" id="PF02661">
    <property type="entry name" value="Fic"/>
    <property type="match status" value="1"/>
</dbReference>
<feature type="domain" description="Fido" evidence="1">
    <location>
        <begin position="103"/>
        <end position="245"/>
    </location>
</feature>
<name>A0ABS9A0K1_9GAMM</name>
<sequence length="362" mass="40302">MPESTAYRPPFTLTPLALRLVAEISEAVGRYAILAEYSLTPQLRRENRLRTIHASLAIENNTLSLEQVSAVIDGKRVLGHPREIQEVRNAFSAYEAMPGWEPDSLQDLLKAHGLLMQGLVDDAGCFRAGGVGIYKGNELVHMAPPAPRVPLLVENLLTWLAGTEEHPLITSAVVHYELEFIHPFADGNGRMGRLWQTLILRRWRPLLGYLPVETVIRDRQQEYYDTLAEADQAGEATPFIEFMLTALRDAFTEAIESEAGAFFSTIRQDSSVADPACDPVADPACDPVERLVKLLAEGEAGTAALMAALGLNHRPTFRKNYLTPALHGGWIEPTHPEKPNSPKQRYRLTAKAKRWLKQQESP</sequence>
<dbReference type="PANTHER" id="PTHR13504:SF38">
    <property type="entry name" value="FIDO DOMAIN-CONTAINING PROTEIN"/>
    <property type="match status" value="1"/>
</dbReference>
<dbReference type="RefSeq" id="WP_234269142.1">
    <property type="nucleotide sequence ID" value="NZ_JABFTX010000001.1"/>
</dbReference>
<comment type="caution">
    <text evidence="2">The sequence shown here is derived from an EMBL/GenBank/DDBJ whole genome shotgun (WGS) entry which is preliminary data.</text>
</comment>
<dbReference type="SUPFAM" id="SSF140931">
    <property type="entry name" value="Fic-like"/>
    <property type="match status" value="1"/>
</dbReference>
<dbReference type="PANTHER" id="PTHR13504">
    <property type="entry name" value="FIDO DOMAIN-CONTAINING PROTEIN DDB_G0283145"/>
    <property type="match status" value="1"/>
</dbReference>
<dbReference type="InterPro" id="IPR036597">
    <property type="entry name" value="Fido-like_dom_sf"/>
</dbReference>
<proteinExistence type="predicted"/>
<gene>
    <name evidence="2" type="ORF">HOP53_05840</name>
</gene>
<dbReference type="Pfam" id="PF21247">
    <property type="entry name" value="Fic-like_C"/>
    <property type="match status" value="1"/>
</dbReference>
<evidence type="ECO:0000313" key="2">
    <source>
        <dbReference type="EMBL" id="MCE8002357.1"/>
    </source>
</evidence>
<accession>A0ABS9A0K1</accession>
<dbReference type="Gene3D" id="1.10.3290.10">
    <property type="entry name" value="Fido-like domain"/>
    <property type="match status" value="1"/>
</dbReference>